<gene>
    <name evidence="1" type="ORF">C7S18_08380</name>
</gene>
<dbReference type="InterPro" id="IPR008651">
    <property type="entry name" value="Uncharacterised_HicB"/>
</dbReference>
<name>A0A2P1PQT7_9GAMM</name>
<dbReference type="RefSeq" id="WP_106891134.1">
    <property type="nucleotide sequence ID" value="NZ_CP027860.1"/>
</dbReference>
<dbReference type="KEGG" id="xba:C7S18_08380"/>
<accession>A0A2P1PQT7</accession>
<evidence type="ECO:0000313" key="2">
    <source>
        <dbReference type="Proteomes" id="UP000241074"/>
    </source>
</evidence>
<dbReference type="OrthoDB" id="5297106at2"/>
<proteinExistence type="predicted"/>
<evidence type="ECO:0000313" key="1">
    <source>
        <dbReference type="EMBL" id="AVP97210.1"/>
    </source>
</evidence>
<organism evidence="1 2">
    <name type="scientific">Ahniella affigens</name>
    <dbReference type="NCBI Taxonomy" id="2021234"/>
    <lineage>
        <taxon>Bacteria</taxon>
        <taxon>Pseudomonadati</taxon>
        <taxon>Pseudomonadota</taxon>
        <taxon>Gammaproteobacteria</taxon>
        <taxon>Lysobacterales</taxon>
        <taxon>Rhodanobacteraceae</taxon>
        <taxon>Ahniella</taxon>
    </lineage>
</organism>
<protein>
    <recommendedName>
        <fullName evidence="3">Toxin-antitoxin system HicB family antitoxin</fullName>
    </recommendedName>
</protein>
<dbReference type="InterPro" id="IPR035069">
    <property type="entry name" value="TTHA1013/TTHA0281-like"/>
</dbReference>
<dbReference type="EMBL" id="CP027860">
    <property type="protein sequence ID" value="AVP97210.1"/>
    <property type="molecule type" value="Genomic_DNA"/>
</dbReference>
<reference evidence="1 2" key="2">
    <citation type="submission" date="2018-03" db="EMBL/GenBank/DDBJ databases">
        <authorList>
            <person name="Keele B.F."/>
        </authorList>
    </citation>
    <scope>NUCLEOTIDE SEQUENCE [LARGE SCALE GENOMIC DNA]</scope>
    <source>
        <strain evidence="1 2">D13</strain>
    </source>
</reference>
<keyword evidence="2" id="KW-1185">Reference proteome</keyword>
<evidence type="ECO:0008006" key="3">
    <source>
        <dbReference type="Google" id="ProtNLM"/>
    </source>
</evidence>
<sequence length="147" mass="16095">MTHALQYRGYYATLEIDLDAKMIVGRVANVRAALLFEGETPSEAERDFHATIDDYLDDCKARGIRPEESFSGTLQVRLDSKVDHYALATLAASKGSTINAEVKLAVKAHLLQSARVASTSAAGLRKPFLKLVDKSYVLTHEVVQDSA</sequence>
<dbReference type="Proteomes" id="UP000241074">
    <property type="component" value="Chromosome"/>
</dbReference>
<dbReference type="AlphaFoldDB" id="A0A2P1PQT7"/>
<dbReference type="Pfam" id="PF05534">
    <property type="entry name" value="HicB"/>
    <property type="match status" value="1"/>
</dbReference>
<dbReference type="SUPFAM" id="SSF143100">
    <property type="entry name" value="TTHA1013/TTHA0281-like"/>
    <property type="match status" value="1"/>
</dbReference>
<reference evidence="1 2" key="1">
    <citation type="submission" date="2018-03" db="EMBL/GenBank/DDBJ databases">
        <title>Ahniella affigens gen. nov., sp. nov., a gammaproteobacterium isolated from sandy soil near a stream.</title>
        <authorList>
            <person name="Ko Y."/>
            <person name="Kim J.-H."/>
        </authorList>
    </citation>
    <scope>NUCLEOTIDE SEQUENCE [LARGE SCALE GENOMIC DNA]</scope>
    <source>
        <strain evidence="1 2">D13</strain>
    </source>
</reference>